<reference evidence="3" key="1">
    <citation type="submission" date="2021-01" db="EMBL/GenBank/DDBJ databases">
        <title>Metabolic potential, ecology and presence of endohyphal bacteria is reflected in genomic diversity of Mucoromycotina.</title>
        <authorList>
            <person name="Muszewska A."/>
            <person name="Okrasinska A."/>
            <person name="Steczkiewicz K."/>
            <person name="Drgas O."/>
            <person name="Orlowska M."/>
            <person name="Perlinska-Lenart U."/>
            <person name="Aleksandrzak-Piekarczyk T."/>
            <person name="Szatraj K."/>
            <person name="Zielenkiewicz U."/>
            <person name="Pilsyk S."/>
            <person name="Malc E."/>
            <person name="Mieczkowski P."/>
            <person name="Kruszewska J.S."/>
            <person name="Biernat P."/>
            <person name="Pawlowska J."/>
        </authorList>
    </citation>
    <scope>NUCLEOTIDE SEQUENCE</scope>
    <source>
        <strain evidence="3">WA0000018081</strain>
    </source>
</reference>
<comment type="similarity">
    <text evidence="1">Belongs to the complex I LYR family.</text>
</comment>
<dbReference type="AlphaFoldDB" id="A0A8H7SYG4"/>
<evidence type="ECO:0000256" key="1">
    <source>
        <dbReference type="ARBA" id="ARBA00009508"/>
    </source>
</evidence>
<dbReference type="InterPro" id="IPR045296">
    <property type="entry name" value="Complex1_LYR_ETFRF1_LYRM5"/>
</dbReference>
<organism evidence="3 4">
    <name type="scientific">Thamnidium elegans</name>
    <dbReference type="NCBI Taxonomy" id="101142"/>
    <lineage>
        <taxon>Eukaryota</taxon>
        <taxon>Fungi</taxon>
        <taxon>Fungi incertae sedis</taxon>
        <taxon>Mucoromycota</taxon>
        <taxon>Mucoromycotina</taxon>
        <taxon>Mucoromycetes</taxon>
        <taxon>Mucorales</taxon>
        <taxon>Mucorineae</taxon>
        <taxon>Mucoraceae</taxon>
        <taxon>Thamnidium</taxon>
    </lineage>
</organism>
<dbReference type="GO" id="GO:0005739">
    <property type="term" value="C:mitochondrion"/>
    <property type="evidence" value="ECO:0007669"/>
    <property type="project" value="TreeGrafter"/>
</dbReference>
<sequence>FTKIPSTKKARKPTPPTKFKTYCIRKDLKHVPSGILNVPASQWSSPSKVVGAIDTEIILTRPFDDVYSLLIDTFDKLSKSSESKSIKTFANNCKQYASNSTFKENCKRTFEVKKAQFADMDIELYNESSSTESYCTLQTGKGFSTPGLRKERKKEKSSKQKQKQKKLVYLGREYPAGYQDFFRPKLKAAFFKKKDVTDEQEILKSIQFGEYIIKEIEMMYYLRKYRTLRKRYNS</sequence>
<dbReference type="CDD" id="cd20265">
    <property type="entry name" value="Complex1_LYR_ETFRF1_LYRM5"/>
    <property type="match status" value="1"/>
</dbReference>
<feature type="non-terminal residue" evidence="3">
    <location>
        <position position="1"/>
    </location>
</feature>
<evidence type="ECO:0000313" key="4">
    <source>
        <dbReference type="Proteomes" id="UP000613177"/>
    </source>
</evidence>
<dbReference type="InterPro" id="IPR052000">
    <property type="entry name" value="ETFRF1"/>
</dbReference>
<comment type="caution">
    <text evidence="3">The sequence shown here is derived from an EMBL/GenBank/DDBJ whole genome shotgun (WGS) entry which is preliminary data.</text>
</comment>
<keyword evidence="4" id="KW-1185">Reference proteome</keyword>
<dbReference type="PANTHER" id="PTHR21024">
    <property type="entry name" value="GROWTH HORMONE-INDUCIBLE SOLUBLE PROTEIN-RELATED"/>
    <property type="match status" value="1"/>
</dbReference>
<feature type="region of interest" description="Disordered" evidence="2">
    <location>
        <begin position="144"/>
        <end position="164"/>
    </location>
</feature>
<dbReference type="GO" id="GO:0090324">
    <property type="term" value="P:negative regulation of oxidative phosphorylation"/>
    <property type="evidence" value="ECO:0007669"/>
    <property type="project" value="InterPro"/>
</dbReference>
<evidence type="ECO:0000256" key="2">
    <source>
        <dbReference type="SAM" id="MobiDB-lite"/>
    </source>
</evidence>
<dbReference type="EMBL" id="JAEPRE010000005">
    <property type="protein sequence ID" value="KAG2237527.1"/>
    <property type="molecule type" value="Genomic_DNA"/>
</dbReference>
<protein>
    <submittedName>
        <fullName evidence="3">Uncharacterized protein</fullName>
    </submittedName>
</protein>
<proteinExistence type="inferred from homology"/>
<dbReference type="PANTHER" id="PTHR21024:SF0">
    <property type="entry name" value="ELECTRON TRANSFER FLAVOPROTEIN REGULATORY FACTOR 1"/>
    <property type="match status" value="1"/>
</dbReference>
<evidence type="ECO:0000313" key="3">
    <source>
        <dbReference type="EMBL" id="KAG2237527.1"/>
    </source>
</evidence>
<accession>A0A8H7SYG4</accession>
<dbReference type="Proteomes" id="UP000613177">
    <property type="component" value="Unassembled WGS sequence"/>
</dbReference>
<name>A0A8H7SYG4_9FUNG</name>
<gene>
    <name evidence="3" type="ORF">INT48_005563</name>
</gene>
<dbReference type="GO" id="GO:0022904">
    <property type="term" value="P:respiratory electron transport chain"/>
    <property type="evidence" value="ECO:0007669"/>
    <property type="project" value="TreeGrafter"/>
</dbReference>
<feature type="compositionally biased region" description="Basic residues" evidence="2">
    <location>
        <begin position="150"/>
        <end position="164"/>
    </location>
</feature>